<keyword evidence="1" id="KW-0472">Membrane</keyword>
<comment type="caution">
    <text evidence="2">The sequence shown here is derived from an EMBL/GenBank/DDBJ whole genome shotgun (WGS) entry which is preliminary data.</text>
</comment>
<gene>
    <name evidence="2" type="ORF">COM45_01005</name>
</gene>
<feature type="transmembrane region" description="Helical" evidence="1">
    <location>
        <begin position="29"/>
        <end position="49"/>
    </location>
</feature>
<dbReference type="EMBL" id="NWBP01000001">
    <property type="protein sequence ID" value="PCC84024.1"/>
    <property type="molecule type" value="Genomic_DNA"/>
</dbReference>
<dbReference type="Proteomes" id="UP000218690">
    <property type="component" value="Unassembled WGS sequence"/>
</dbReference>
<protein>
    <submittedName>
        <fullName evidence="2">Uncharacterized protein</fullName>
    </submittedName>
</protein>
<proteinExistence type="predicted"/>
<sequence>MKAAILFFGAFSAALVVVLLPRCFDDPSTLEIGAIAFFSLLSVGFLMLARAMSAERSGRK</sequence>
<keyword evidence="1" id="KW-1133">Transmembrane helix</keyword>
<accession>A0A2A4ANK3</accession>
<name>A0A2A4ANK3_9CORY</name>
<evidence type="ECO:0000313" key="2">
    <source>
        <dbReference type="EMBL" id="PCC84024.1"/>
    </source>
</evidence>
<dbReference type="AlphaFoldDB" id="A0A2A4ANK3"/>
<organism evidence="2">
    <name type="scientific">Corynebacterium accolens</name>
    <dbReference type="NCBI Taxonomy" id="38284"/>
    <lineage>
        <taxon>Bacteria</taxon>
        <taxon>Bacillati</taxon>
        <taxon>Actinomycetota</taxon>
        <taxon>Actinomycetes</taxon>
        <taxon>Mycobacteriales</taxon>
        <taxon>Corynebacteriaceae</taxon>
        <taxon>Corynebacterium</taxon>
    </lineage>
</organism>
<reference evidence="2" key="1">
    <citation type="submission" date="2017-09" db="EMBL/GenBank/DDBJ databases">
        <title>Draft Genome Sequence of Corynebacterium accolens AH4003.</title>
        <authorList>
            <person name="Chen Y."/>
            <person name="Oosthuysen W.F."/>
            <person name="Kelley S."/>
            <person name="Horswill A."/>
        </authorList>
    </citation>
    <scope>NUCLEOTIDE SEQUENCE [LARGE SCALE GENOMIC DNA]</scope>
    <source>
        <strain evidence="2">AH4003</strain>
    </source>
</reference>
<keyword evidence="1" id="KW-0812">Transmembrane</keyword>
<evidence type="ECO:0000256" key="1">
    <source>
        <dbReference type="SAM" id="Phobius"/>
    </source>
</evidence>